<dbReference type="Proteomes" id="UP001152172">
    <property type="component" value="Unassembled WGS sequence"/>
</dbReference>
<dbReference type="SUPFAM" id="SSF52821">
    <property type="entry name" value="Rhodanese/Cell cycle control phosphatase"/>
    <property type="match status" value="1"/>
</dbReference>
<feature type="domain" description="Rhodanese" evidence="1">
    <location>
        <begin position="39"/>
        <end position="120"/>
    </location>
</feature>
<protein>
    <submittedName>
        <fullName evidence="2">Rhodanese-like domain-containing protein</fullName>
    </submittedName>
</protein>
<dbReference type="InterPro" id="IPR001763">
    <property type="entry name" value="Rhodanese-like_dom"/>
</dbReference>
<dbReference type="Gene3D" id="3.40.250.10">
    <property type="entry name" value="Rhodanese-like domain"/>
    <property type="match status" value="1"/>
</dbReference>
<evidence type="ECO:0000259" key="1">
    <source>
        <dbReference type="PROSITE" id="PS50206"/>
    </source>
</evidence>
<reference evidence="2" key="1">
    <citation type="submission" date="2022-05" db="EMBL/GenBank/DDBJ databases">
        <authorList>
            <person name="Colautti A."/>
            <person name="Iacumin L."/>
        </authorList>
    </citation>
    <scope>NUCLEOTIDE SEQUENCE</scope>
    <source>
        <strain evidence="2">DSM 30747</strain>
    </source>
</reference>
<dbReference type="PROSITE" id="PS50206">
    <property type="entry name" value="RHODANESE_3"/>
    <property type="match status" value="1"/>
</dbReference>
<dbReference type="CDD" id="cd00158">
    <property type="entry name" value="RHOD"/>
    <property type="match status" value="1"/>
</dbReference>
<proteinExistence type="predicted"/>
<evidence type="ECO:0000313" key="3">
    <source>
        <dbReference type="Proteomes" id="UP001152172"/>
    </source>
</evidence>
<organism evidence="2 3">
    <name type="scientific">Psychrobacillus psychrodurans</name>
    <dbReference type="NCBI Taxonomy" id="126157"/>
    <lineage>
        <taxon>Bacteria</taxon>
        <taxon>Bacillati</taxon>
        <taxon>Bacillota</taxon>
        <taxon>Bacilli</taxon>
        <taxon>Bacillales</taxon>
        <taxon>Bacillaceae</taxon>
        <taxon>Psychrobacillus</taxon>
    </lineage>
</organism>
<sequence>MEYVTYIVIALILLFILQRVLPTKGARHISATDLKEELNNKNKQFVDVRTLGEFKGNHIKGFKNIPLHQLSQKAEKELSKEKEVIIICQSGMRSQKASKMLQKIGFTKVTNVKGGMSNWR</sequence>
<dbReference type="InterPro" id="IPR050229">
    <property type="entry name" value="GlpE_sulfurtransferase"/>
</dbReference>
<dbReference type="EMBL" id="JAMKBI010000016">
    <property type="protein sequence ID" value="MCZ8535174.1"/>
    <property type="molecule type" value="Genomic_DNA"/>
</dbReference>
<dbReference type="RefSeq" id="WP_269923180.1">
    <property type="nucleotide sequence ID" value="NZ_JAMKBI010000016.1"/>
</dbReference>
<evidence type="ECO:0000313" key="2">
    <source>
        <dbReference type="EMBL" id="MCZ8535174.1"/>
    </source>
</evidence>
<dbReference type="SMART" id="SM00450">
    <property type="entry name" value="RHOD"/>
    <property type="match status" value="1"/>
</dbReference>
<dbReference type="AlphaFoldDB" id="A0A9X3LDG3"/>
<dbReference type="PANTHER" id="PTHR43031:SF17">
    <property type="entry name" value="SULFURTRANSFERASE YTWF-RELATED"/>
    <property type="match status" value="1"/>
</dbReference>
<dbReference type="InterPro" id="IPR036873">
    <property type="entry name" value="Rhodanese-like_dom_sf"/>
</dbReference>
<dbReference type="PANTHER" id="PTHR43031">
    <property type="entry name" value="FAD-DEPENDENT OXIDOREDUCTASE"/>
    <property type="match status" value="1"/>
</dbReference>
<dbReference type="Pfam" id="PF00581">
    <property type="entry name" value="Rhodanese"/>
    <property type="match status" value="1"/>
</dbReference>
<gene>
    <name evidence="2" type="ORF">M9R61_17870</name>
</gene>
<accession>A0A9X3LDG3</accession>
<keyword evidence="3" id="KW-1185">Reference proteome</keyword>
<comment type="caution">
    <text evidence="2">The sequence shown here is derived from an EMBL/GenBank/DDBJ whole genome shotgun (WGS) entry which is preliminary data.</text>
</comment>
<name>A0A9X3LDG3_9BACI</name>